<dbReference type="PANTHER" id="PTHR10683">
    <property type="entry name" value="TRANSALDOLASE"/>
    <property type="match status" value="1"/>
</dbReference>
<dbReference type="Pfam" id="PF00923">
    <property type="entry name" value="TAL_FSA"/>
    <property type="match status" value="1"/>
</dbReference>
<evidence type="ECO:0000256" key="1">
    <source>
        <dbReference type="ARBA" id="ARBA00023270"/>
    </source>
</evidence>
<evidence type="ECO:0000313" key="3">
    <source>
        <dbReference type="Proteomes" id="UP000178222"/>
    </source>
</evidence>
<dbReference type="PANTHER" id="PTHR10683:SF40">
    <property type="entry name" value="FRUCTOSE-6-PHOSPHATE ALDOLASE 1-RELATED"/>
    <property type="match status" value="1"/>
</dbReference>
<name>A0A1G2RUF7_9BACT</name>
<dbReference type="GO" id="GO:0005975">
    <property type="term" value="P:carbohydrate metabolic process"/>
    <property type="evidence" value="ECO:0007669"/>
    <property type="project" value="InterPro"/>
</dbReference>
<keyword evidence="1" id="KW-0704">Schiff base</keyword>
<sequence length="282" mass="31597">MKPGRLKTKIFLDSGDPQETREALRLLRFLDGQTTNPSLISRNPETAGKKFTKAELLEFYKGVVQEISRLIPRGSVSIEVYADKGTSAQDMLKQGREMFSWIPNAHIKFPTTKEGLRAAHQAIQGGIRVNMTLVFSQQQAAAVYAATKGARRGDVFVSPFVGRLDERGENGMSLIENILKMYKTGDGHVEVLTASVRSVNHLLAAIHLRSSIVTCPLRILREWTEKGLETPSDDFAYCAETLKRIPYEEIDLRGDWPAFDISHPLTDIGLEQFSADWKSLYV</sequence>
<dbReference type="SUPFAM" id="SSF51569">
    <property type="entry name" value="Aldolase"/>
    <property type="match status" value="1"/>
</dbReference>
<proteinExistence type="predicted"/>
<comment type="caution">
    <text evidence="2">The sequence shown here is derived from an EMBL/GenBank/DDBJ whole genome shotgun (WGS) entry which is preliminary data.</text>
</comment>
<evidence type="ECO:0000313" key="2">
    <source>
        <dbReference type="EMBL" id="OHA76485.1"/>
    </source>
</evidence>
<organism evidence="2 3">
    <name type="scientific">Candidatus Wildermuthbacteria bacterium RIFCSPLOWO2_02_FULL_47_9c</name>
    <dbReference type="NCBI Taxonomy" id="1802466"/>
    <lineage>
        <taxon>Bacteria</taxon>
        <taxon>Candidatus Wildermuthiibacteriota</taxon>
    </lineage>
</organism>
<protein>
    <submittedName>
        <fullName evidence="2">Transaldolase</fullName>
    </submittedName>
</protein>
<dbReference type="AlphaFoldDB" id="A0A1G2RUF7"/>
<reference evidence="2 3" key="1">
    <citation type="journal article" date="2016" name="Nat. Commun.">
        <title>Thousands of microbial genomes shed light on interconnected biogeochemical processes in an aquifer system.</title>
        <authorList>
            <person name="Anantharaman K."/>
            <person name="Brown C.T."/>
            <person name="Hug L.A."/>
            <person name="Sharon I."/>
            <person name="Castelle C.J."/>
            <person name="Probst A.J."/>
            <person name="Thomas B.C."/>
            <person name="Singh A."/>
            <person name="Wilkins M.J."/>
            <person name="Karaoz U."/>
            <person name="Brodie E.L."/>
            <person name="Williams K.H."/>
            <person name="Hubbard S.S."/>
            <person name="Banfield J.F."/>
        </authorList>
    </citation>
    <scope>NUCLEOTIDE SEQUENCE [LARGE SCALE GENOMIC DNA]</scope>
</reference>
<dbReference type="InterPro" id="IPR001585">
    <property type="entry name" value="TAL/FSA"/>
</dbReference>
<dbReference type="EMBL" id="MHUL01000033">
    <property type="protein sequence ID" value="OHA76485.1"/>
    <property type="molecule type" value="Genomic_DNA"/>
</dbReference>
<gene>
    <name evidence="2" type="ORF">A3J30_00420</name>
</gene>
<dbReference type="Proteomes" id="UP000178222">
    <property type="component" value="Unassembled WGS sequence"/>
</dbReference>
<accession>A0A1G2RUF7</accession>
<dbReference type="InterPro" id="IPR013785">
    <property type="entry name" value="Aldolase_TIM"/>
</dbReference>
<dbReference type="Gene3D" id="3.20.20.70">
    <property type="entry name" value="Aldolase class I"/>
    <property type="match status" value="1"/>
</dbReference>